<dbReference type="Gene3D" id="3.30.470.30">
    <property type="entry name" value="DNA ligase/mRNA capping enzyme"/>
    <property type="match status" value="1"/>
</dbReference>
<comment type="caution">
    <text evidence="5">The sequence shown here is derived from an EMBL/GenBank/DDBJ whole genome shotgun (WGS) entry which is preliminary data.</text>
</comment>
<gene>
    <name evidence="5" type="ORF">GBAR_LOCUS4822</name>
</gene>
<feature type="region of interest" description="Disordered" evidence="3">
    <location>
        <begin position="223"/>
        <end position="242"/>
    </location>
</feature>
<sequence length="242" mass="26446">MLARAVDGIPDGDSGLRAEVGRLPLHRLPRRRGGGAGQPQREAPDSLLPRADRAAQRRSLPARAVVDGEIIVRVGDRLGFDALQQRIHPAESRINRLAADTPAEMVAFDVLAVADANLMDEPFRHRRALLETMAAAFEAPVHLAPSTLDRELAQRWYERFEGAGLDGLIAKPRDGVYLPNKRSQFKVKHTRTVDVAVAGYRMHVDGNGVGSLVVGTARRRRRAASLRGGGQLHRPAAPRAPR</sequence>
<evidence type="ECO:0000259" key="4">
    <source>
        <dbReference type="PROSITE" id="PS50160"/>
    </source>
</evidence>
<feature type="domain" description="ATP-dependent DNA ligase family profile" evidence="4">
    <location>
        <begin position="105"/>
        <end position="231"/>
    </location>
</feature>
<keyword evidence="2 5" id="KW-0436">Ligase</keyword>
<dbReference type="PANTHER" id="PTHR45674:SF4">
    <property type="entry name" value="DNA LIGASE 1"/>
    <property type="match status" value="1"/>
</dbReference>
<feature type="compositionally biased region" description="Basic residues" evidence="3">
    <location>
        <begin position="24"/>
        <end position="33"/>
    </location>
</feature>
<evidence type="ECO:0000313" key="5">
    <source>
        <dbReference type="EMBL" id="CAI8006621.1"/>
    </source>
</evidence>
<evidence type="ECO:0000256" key="3">
    <source>
        <dbReference type="SAM" id="MobiDB-lite"/>
    </source>
</evidence>
<dbReference type="InterPro" id="IPR050191">
    <property type="entry name" value="ATP-dep_DNA_ligase"/>
</dbReference>
<dbReference type="Proteomes" id="UP001174909">
    <property type="component" value="Unassembled WGS sequence"/>
</dbReference>
<dbReference type="EMBL" id="CASHTH010000701">
    <property type="protein sequence ID" value="CAI8006621.1"/>
    <property type="molecule type" value="Genomic_DNA"/>
</dbReference>
<dbReference type="Pfam" id="PF01068">
    <property type="entry name" value="DNA_ligase_A_M"/>
    <property type="match status" value="1"/>
</dbReference>
<feature type="region of interest" description="Disordered" evidence="3">
    <location>
        <begin position="16"/>
        <end position="59"/>
    </location>
</feature>
<protein>
    <submittedName>
        <fullName evidence="5">DNA ligase C2</fullName>
    </submittedName>
</protein>
<name>A0AA35RA46_GEOBA</name>
<proteinExistence type="inferred from homology"/>
<keyword evidence="6" id="KW-1185">Reference proteome</keyword>
<evidence type="ECO:0000256" key="2">
    <source>
        <dbReference type="ARBA" id="ARBA00022598"/>
    </source>
</evidence>
<dbReference type="GO" id="GO:0005524">
    <property type="term" value="F:ATP binding"/>
    <property type="evidence" value="ECO:0007669"/>
    <property type="project" value="InterPro"/>
</dbReference>
<evidence type="ECO:0000256" key="1">
    <source>
        <dbReference type="ARBA" id="ARBA00007572"/>
    </source>
</evidence>
<reference evidence="5" key="1">
    <citation type="submission" date="2023-03" db="EMBL/GenBank/DDBJ databases">
        <authorList>
            <person name="Steffen K."/>
            <person name="Cardenas P."/>
        </authorList>
    </citation>
    <scope>NUCLEOTIDE SEQUENCE</scope>
</reference>
<dbReference type="InterPro" id="IPR012310">
    <property type="entry name" value="DNA_ligase_ATP-dep_cent"/>
</dbReference>
<dbReference type="GO" id="GO:0006281">
    <property type="term" value="P:DNA repair"/>
    <property type="evidence" value="ECO:0007669"/>
    <property type="project" value="InterPro"/>
</dbReference>
<dbReference type="GO" id="GO:0003910">
    <property type="term" value="F:DNA ligase (ATP) activity"/>
    <property type="evidence" value="ECO:0007669"/>
    <property type="project" value="InterPro"/>
</dbReference>
<evidence type="ECO:0000313" key="6">
    <source>
        <dbReference type="Proteomes" id="UP001174909"/>
    </source>
</evidence>
<dbReference type="PROSITE" id="PS50160">
    <property type="entry name" value="DNA_LIGASE_A3"/>
    <property type="match status" value="1"/>
</dbReference>
<organism evidence="5 6">
    <name type="scientific">Geodia barretti</name>
    <name type="common">Barrett's horny sponge</name>
    <dbReference type="NCBI Taxonomy" id="519541"/>
    <lineage>
        <taxon>Eukaryota</taxon>
        <taxon>Metazoa</taxon>
        <taxon>Porifera</taxon>
        <taxon>Demospongiae</taxon>
        <taxon>Heteroscleromorpha</taxon>
        <taxon>Tetractinellida</taxon>
        <taxon>Astrophorina</taxon>
        <taxon>Geodiidae</taxon>
        <taxon>Geodia</taxon>
    </lineage>
</organism>
<dbReference type="GO" id="GO:0006310">
    <property type="term" value="P:DNA recombination"/>
    <property type="evidence" value="ECO:0007669"/>
    <property type="project" value="InterPro"/>
</dbReference>
<dbReference type="PANTHER" id="PTHR45674">
    <property type="entry name" value="DNA LIGASE 1/3 FAMILY MEMBER"/>
    <property type="match status" value="1"/>
</dbReference>
<comment type="similarity">
    <text evidence="1">Belongs to the ATP-dependent DNA ligase family.</text>
</comment>
<accession>A0AA35RA46</accession>
<dbReference type="AlphaFoldDB" id="A0AA35RA46"/>
<dbReference type="SUPFAM" id="SSF56091">
    <property type="entry name" value="DNA ligase/mRNA capping enzyme, catalytic domain"/>
    <property type="match status" value="1"/>
</dbReference>